<dbReference type="Pfam" id="PF13976">
    <property type="entry name" value="gag_pre-integrs"/>
    <property type="match status" value="1"/>
</dbReference>
<keyword evidence="5" id="KW-1185">Reference proteome</keyword>
<dbReference type="InterPro" id="IPR057670">
    <property type="entry name" value="SH3_retrovirus"/>
</dbReference>
<gene>
    <name evidence="4" type="ORF">TKK_005274</name>
</gene>
<dbReference type="Proteomes" id="UP001627154">
    <property type="component" value="Unassembled WGS sequence"/>
</dbReference>
<sequence length="336" mass="38578">MADKDKATTVQTSNESFALNATERVNSLERVDLGKYRKTKTSLAIIITIFRIIQTQITAKRRSSLELLSPTGLRVVFEDDKVQLIVKQTNEIAVEGQKIYNNKCCLHFRVIMPEANASECTMETLHRTLGHVNNNTLKKMIKTGSFSGVDRVVDKEYFCHGCQYGKMHQLPYHQSRKNFEALKPEAFVHVPAIQRRKFDAKAHKAILVGYDNHCENYRLYDPQKRRVIVARDVKFKDTAEESSLRIIMTPPVGNQEPPVFIKDENKSSEGDDGTSSEFSPAKHELNSRLGELKDAPTNVESEMEVEPIERTREQSRKRKQDDLDNTLQMSLRDRRH</sequence>
<comment type="caution">
    <text evidence="4">The sequence shown here is derived from an EMBL/GenBank/DDBJ whole genome shotgun (WGS) entry which is preliminary data.</text>
</comment>
<dbReference type="EMBL" id="JBJJXI010000045">
    <property type="protein sequence ID" value="KAL3401429.1"/>
    <property type="molecule type" value="Genomic_DNA"/>
</dbReference>
<dbReference type="AlphaFoldDB" id="A0ABD2X954"/>
<reference evidence="4 5" key="1">
    <citation type="journal article" date="2024" name="bioRxiv">
        <title>A reference genome for Trichogramma kaykai: A tiny desert-dwelling parasitoid wasp with competing sex-ratio distorters.</title>
        <authorList>
            <person name="Culotta J."/>
            <person name="Lindsey A.R."/>
        </authorList>
    </citation>
    <scope>NUCLEOTIDE SEQUENCE [LARGE SCALE GENOMIC DNA]</scope>
    <source>
        <strain evidence="4 5">KSX58</strain>
    </source>
</reference>
<feature type="region of interest" description="Disordered" evidence="1">
    <location>
        <begin position="248"/>
        <end position="336"/>
    </location>
</feature>
<feature type="domain" description="Retroviral polymerase SH3-like" evidence="3">
    <location>
        <begin position="186"/>
        <end position="240"/>
    </location>
</feature>
<feature type="domain" description="GAG-pre-integrase" evidence="2">
    <location>
        <begin position="97"/>
        <end position="167"/>
    </location>
</feature>
<organism evidence="4 5">
    <name type="scientific">Trichogramma kaykai</name>
    <dbReference type="NCBI Taxonomy" id="54128"/>
    <lineage>
        <taxon>Eukaryota</taxon>
        <taxon>Metazoa</taxon>
        <taxon>Ecdysozoa</taxon>
        <taxon>Arthropoda</taxon>
        <taxon>Hexapoda</taxon>
        <taxon>Insecta</taxon>
        <taxon>Pterygota</taxon>
        <taxon>Neoptera</taxon>
        <taxon>Endopterygota</taxon>
        <taxon>Hymenoptera</taxon>
        <taxon>Apocrita</taxon>
        <taxon>Proctotrupomorpha</taxon>
        <taxon>Chalcidoidea</taxon>
        <taxon>Trichogrammatidae</taxon>
        <taxon>Trichogramma</taxon>
    </lineage>
</organism>
<evidence type="ECO:0000313" key="5">
    <source>
        <dbReference type="Proteomes" id="UP001627154"/>
    </source>
</evidence>
<evidence type="ECO:0000313" key="4">
    <source>
        <dbReference type="EMBL" id="KAL3401429.1"/>
    </source>
</evidence>
<dbReference type="Pfam" id="PF25597">
    <property type="entry name" value="SH3_retrovirus"/>
    <property type="match status" value="1"/>
</dbReference>
<evidence type="ECO:0008006" key="6">
    <source>
        <dbReference type="Google" id="ProtNLM"/>
    </source>
</evidence>
<feature type="compositionally biased region" description="Basic and acidic residues" evidence="1">
    <location>
        <begin position="307"/>
        <end position="322"/>
    </location>
</feature>
<accession>A0ABD2X954</accession>
<dbReference type="InterPro" id="IPR025724">
    <property type="entry name" value="GAG-pre-integrase_dom"/>
</dbReference>
<proteinExistence type="predicted"/>
<evidence type="ECO:0000259" key="2">
    <source>
        <dbReference type="Pfam" id="PF13976"/>
    </source>
</evidence>
<name>A0ABD2X954_9HYME</name>
<evidence type="ECO:0000259" key="3">
    <source>
        <dbReference type="Pfam" id="PF25597"/>
    </source>
</evidence>
<feature type="compositionally biased region" description="Basic and acidic residues" evidence="1">
    <location>
        <begin position="280"/>
        <end position="294"/>
    </location>
</feature>
<evidence type="ECO:0000256" key="1">
    <source>
        <dbReference type="SAM" id="MobiDB-lite"/>
    </source>
</evidence>
<protein>
    <recommendedName>
        <fullName evidence="6">GAG-pre-integrase domain-containing protein</fullName>
    </recommendedName>
</protein>